<dbReference type="GeneID" id="25292894"/>
<evidence type="ECO:0000313" key="1">
    <source>
        <dbReference type="EMBL" id="KIX06847.1"/>
    </source>
</evidence>
<dbReference type="PANTHER" id="PTHR34825">
    <property type="entry name" value="CONSERVED PROTEIN, WITH A WEAK D-GALACTARATE DEHYDRATASE/ALTRONATE HYDROLASE DOMAIN"/>
    <property type="match status" value="1"/>
</dbReference>
<name>A0A0D2FWZ4_9EURO</name>
<gene>
    <name evidence="1" type="ORF">Z518_04823</name>
</gene>
<evidence type="ECO:0000313" key="2">
    <source>
        <dbReference type="Proteomes" id="UP000053617"/>
    </source>
</evidence>
<dbReference type="AlphaFoldDB" id="A0A0D2FWZ4"/>
<organism evidence="1 2">
    <name type="scientific">Rhinocladiella mackenziei CBS 650.93</name>
    <dbReference type="NCBI Taxonomy" id="1442369"/>
    <lineage>
        <taxon>Eukaryota</taxon>
        <taxon>Fungi</taxon>
        <taxon>Dikarya</taxon>
        <taxon>Ascomycota</taxon>
        <taxon>Pezizomycotina</taxon>
        <taxon>Eurotiomycetes</taxon>
        <taxon>Chaetothyriomycetidae</taxon>
        <taxon>Chaetothyriales</taxon>
        <taxon>Herpotrichiellaceae</taxon>
        <taxon>Rhinocladiella</taxon>
    </lineage>
</organism>
<dbReference type="OrthoDB" id="5391320at2759"/>
<dbReference type="EMBL" id="KN847477">
    <property type="protein sequence ID" value="KIX06847.1"/>
    <property type="molecule type" value="Genomic_DNA"/>
</dbReference>
<keyword evidence="2" id="KW-1185">Reference proteome</keyword>
<dbReference type="PANTHER" id="PTHR34825:SF1">
    <property type="entry name" value="AAA-ATPASE-LIKE DOMAIN-CONTAINING PROTEIN"/>
    <property type="match status" value="1"/>
</dbReference>
<dbReference type="RefSeq" id="XP_013273983.1">
    <property type="nucleotide sequence ID" value="XM_013418529.1"/>
</dbReference>
<dbReference type="HOGENOM" id="CLU_457194_0_0_1"/>
<sequence>MMLSTFISDYTEYLGESFASRTSTFMENNPVGNLARLVLAVDRTLQDIHKRGEEDHPLWNVQGIYLLADEYDACANDYMDPHNPRLWSDDAPFRLLKAFWASVKTSQRWSYGIKKVYITGVTPLLLSDLVSGANNQENVSFSPLFSTICGLTRSDVLGALRVICNNEEEVQKNLRELEHNANGYHFCHRRSVEPVFNTHTALSYLEEIRQGERPEAGEAPNSEVSESFLEACAGAPRAVDEIQLALQKDEHGAYRKIPYDKVLRSFKLSELNLQAASEGDMSAWRSLMVYMGGLTFDMNDPSNYLKIPNLIAAKRFGFALLDRLGLYHFMINAVHTLAKTGNPKDVLAGYCHMMRERDVFGDAFLKKEEHHRDNIRWGILQNDAMQSTLEYHVAKVSNSPGFVDLLITDNKNLYTLVEFKNIQLRYLDLSGEDNIGKAKELEAMKLNDILKLKFKGDKYRTGSINNWIDGRRYGPVSGSVRSQLQSYVMGSTVQKEIADKSFRAFAVVIVGSRQILVREMDRHGKWVSKFQLVNGNHLDKMVGPGSKRRH</sequence>
<protein>
    <submittedName>
        <fullName evidence="1">Rhinocladiella mackenziei CBS 650.93 unplaced genomic scaffold supercont1.3, whole genome shotgun sequence</fullName>
    </submittedName>
</protein>
<accession>A0A0D2FWZ4</accession>
<reference evidence="1 2" key="1">
    <citation type="submission" date="2015-01" db="EMBL/GenBank/DDBJ databases">
        <title>The Genome Sequence of Rhinocladiella mackenzie CBS 650.93.</title>
        <authorList>
            <consortium name="The Broad Institute Genomics Platform"/>
            <person name="Cuomo C."/>
            <person name="de Hoog S."/>
            <person name="Gorbushina A."/>
            <person name="Stielow B."/>
            <person name="Teixiera M."/>
            <person name="Abouelleil A."/>
            <person name="Chapman S.B."/>
            <person name="Priest M."/>
            <person name="Young S.K."/>
            <person name="Wortman J."/>
            <person name="Nusbaum C."/>
            <person name="Birren B."/>
        </authorList>
    </citation>
    <scope>NUCLEOTIDE SEQUENCE [LARGE SCALE GENOMIC DNA]</scope>
    <source>
        <strain evidence="1 2">CBS 650.93</strain>
    </source>
</reference>
<dbReference type="Proteomes" id="UP000053617">
    <property type="component" value="Unassembled WGS sequence"/>
</dbReference>
<dbReference type="VEuPathDB" id="FungiDB:Z518_04823"/>
<proteinExistence type="predicted"/>